<gene>
    <name evidence="1" type="ORF">AACH10_16695</name>
</gene>
<evidence type="ECO:0000313" key="2">
    <source>
        <dbReference type="Proteomes" id="UP001365405"/>
    </source>
</evidence>
<keyword evidence="2" id="KW-1185">Reference proteome</keyword>
<organism evidence="1 2">
    <name type="scientific">Pseudaquabacterium inlustre</name>
    <dbReference type="NCBI Taxonomy" id="2984192"/>
    <lineage>
        <taxon>Bacteria</taxon>
        <taxon>Pseudomonadati</taxon>
        <taxon>Pseudomonadota</taxon>
        <taxon>Betaproteobacteria</taxon>
        <taxon>Burkholderiales</taxon>
        <taxon>Sphaerotilaceae</taxon>
        <taxon>Pseudaquabacterium</taxon>
    </lineage>
</organism>
<dbReference type="RefSeq" id="WP_341411587.1">
    <property type="nucleotide sequence ID" value="NZ_JBBUTH010000008.1"/>
</dbReference>
<evidence type="ECO:0000313" key="1">
    <source>
        <dbReference type="EMBL" id="MEK8051893.1"/>
    </source>
</evidence>
<dbReference type="Proteomes" id="UP001365405">
    <property type="component" value="Unassembled WGS sequence"/>
</dbReference>
<name>A0ABU9CJ86_9BURK</name>
<dbReference type="EMBL" id="JBBUTH010000008">
    <property type="protein sequence ID" value="MEK8051893.1"/>
    <property type="molecule type" value="Genomic_DNA"/>
</dbReference>
<protein>
    <submittedName>
        <fullName evidence="1">Uncharacterized protein</fullName>
    </submittedName>
</protein>
<comment type="caution">
    <text evidence="1">The sequence shown here is derived from an EMBL/GenBank/DDBJ whole genome shotgun (WGS) entry which is preliminary data.</text>
</comment>
<proteinExistence type="predicted"/>
<accession>A0ABU9CJ86</accession>
<reference evidence="1 2" key="1">
    <citation type="submission" date="2024-04" db="EMBL/GenBank/DDBJ databases">
        <title>Novel species of the genus Ideonella isolated from streams.</title>
        <authorList>
            <person name="Lu H."/>
        </authorList>
    </citation>
    <scope>NUCLEOTIDE SEQUENCE [LARGE SCALE GENOMIC DNA]</scope>
    <source>
        <strain evidence="1 2">DXS22W</strain>
    </source>
</reference>
<sequence length="56" mass="6197">MVLLRAGWTPATAADWLYTQTHVDTWQHLVLEAGWAPEAAVNRLVATLREALLTPA</sequence>